<evidence type="ECO:0000256" key="3">
    <source>
        <dbReference type="ARBA" id="ARBA00007686"/>
    </source>
</evidence>
<evidence type="ECO:0000256" key="11">
    <source>
        <dbReference type="ARBA" id="ARBA00051384"/>
    </source>
</evidence>
<dbReference type="InterPro" id="IPR002505">
    <property type="entry name" value="PTA_PTB"/>
</dbReference>
<evidence type="ECO:0000256" key="7">
    <source>
        <dbReference type="ARBA" id="ARBA00023268"/>
    </source>
</evidence>
<dbReference type="InterPro" id="IPR045213">
    <property type="entry name" value="Malic_NAD-bd_bact_type"/>
</dbReference>
<name>A0A974Y037_9GAMM</name>
<keyword evidence="6" id="KW-0560">Oxidoreductase</keyword>
<comment type="similarity">
    <text evidence="3">In the N-terminal section; belongs to the malic enzymes family.</text>
</comment>
<comment type="similarity">
    <text evidence="4">In the C-terminal section; belongs to the phosphate acetyltransferase and butyryltransferase family.</text>
</comment>
<evidence type="ECO:0000256" key="8">
    <source>
        <dbReference type="ARBA" id="ARBA00038964"/>
    </source>
</evidence>
<dbReference type="KEGG" id="lsf:I8J32_003220"/>
<dbReference type="Gene3D" id="3.40.50.10950">
    <property type="match status" value="1"/>
</dbReference>
<evidence type="ECO:0000259" key="15">
    <source>
        <dbReference type="SMART" id="SM00919"/>
    </source>
</evidence>
<dbReference type="SMART" id="SM00919">
    <property type="entry name" value="Malic_M"/>
    <property type="match status" value="1"/>
</dbReference>
<comment type="catalytic activity">
    <reaction evidence="10">
        <text>(S)-malate + NADP(+) = pyruvate + CO2 + NADPH</text>
        <dbReference type="Rhea" id="RHEA:18253"/>
        <dbReference type="ChEBI" id="CHEBI:15361"/>
        <dbReference type="ChEBI" id="CHEBI:15589"/>
        <dbReference type="ChEBI" id="CHEBI:16526"/>
        <dbReference type="ChEBI" id="CHEBI:57783"/>
        <dbReference type="ChEBI" id="CHEBI:58349"/>
        <dbReference type="EC" id="1.1.1.40"/>
    </reaction>
</comment>
<evidence type="ECO:0000256" key="4">
    <source>
        <dbReference type="ARBA" id="ARBA00008756"/>
    </source>
</evidence>
<dbReference type="InterPro" id="IPR042113">
    <property type="entry name" value="P_AcTrfase_dom1"/>
</dbReference>
<proteinExistence type="inferred from homology"/>
<evidence type="ECO:0000256" key="1">
    <source>
        <dbReference type="ARBA" id="ARBA00001936"/>
    </source>
</evidence>
<dbReference type="RefSeq" id="WP_200615216.1">
    <property type="nucleotide sequence ID" value="NZ_CP071518.1"/>
</dbReference>
<dbReference type="GO" id="GO:0016746">
    <property type="term" value="F:acyltransferase activity"/>
    <property type="evidence" value="ECO:0007669"/>
    <property type="project" value="InterPro"/>
</dbReference>
<comment type="catalytic activity">
    <reaction evidence="11">
        <text>oxaloacetate + H(+) = pyruvate + CO2</text>
        <dbReference type="Rhea" id="RHEA:15641"/>
        <dbReference type="ChEBI" id="CHEBI:15361"/>
        <dbReference type="ChEBI" id="CHEBI:15378"/>
        <dbReference type="ChEBI" id="CHEBI:16452"/>
        <dbReference type="ChEBI" id="CHEBI:16526"/>
        <dbReference type="EC" id="1.1.1.40"/>
    </reaction>
</comment>
<dbReference type="Pfam" id="PF00390">
    <property type="entry name" value="malic"/>
    <property type="match status" value="1"/>
</dbReference>
<feature type="binding site" evidence="14">
    <location>
        <position position="289"/>
    </location>
    <ligand>
        <name>a divalent metal cation</name>
        <dbReference type="ChEBI" id="CHEBI:60240"/>
    </ligand>
</feature>
<evidence type="ECO:0000313" key="18">
    <source>
        <dbReference type="Proteomes" id="UP000639274"/>
    </source>
</evidence>
<dbReference type="InterPro" id="IPR012302">
    <property type="entry name" value="Malic_NAD-bd"/>
</dbReference>
<feature type="active site" description="Proton acceptor" evidence="12">
    <location>
        <position position="97"/>
    </location>
</feature>
<comment type="cofactor">
    <cofactor evidence="1">
        <name>Mn(2+)</name>
        <dbReference type="ChEBI" id="CHEBI:29035"/>
    </cofactor>
</comment>
<dbReference type="InterPro" id="IPR042112">
    <property type="entry name" value="P_AcTrfase_dom2"/>
</dbReference>
<evidence type="ECO:0000256" key="13">
    <source>
        <dbReference type="PIRSR" id="PIRSR036684-2"/>
    </source>
</evidence>
<dbReference type="InterPro" id="IPR012301">
    <property type="entry name" value="Malic_N_dom"/>
</dbReference>
<organism evidence="17 18">
    <name type="scientific">Agrilutibacter solisilvae</name>
    <dbReference type="NCBI Taxonomy" id="2763317"/>
    <lineage>
        <taxon>Bacteria</taxon>
        <taxon>Pseudomonadati</taxon>
        <taxon>Pseudomonadota</taxon>
        <taxon>Gammaproteobacteria</taxon>
        <taxon>Lysobacterales</taxon>
        <taxon>Lysobacteraceae</taxon>
        <taxon>Agrilutibacter</taxon>
    </lineage>
</organism>
<dbReference type="GO" id="GO:0051287">
    <property type="term" value="F:NAD binding"/>
    <property type="evidence" value="ECO:0007669"/>
    <property type="project" value="InterPro"/>
</dbReference>
<dbReference type="InterPro" id="IPR037062">
    <property type="entry name" value="Malic_N_dom_sf"/>
</dbReference>
<evidence type="ECO:0000313" key="17">
    <source>
        <dbReference type="EMBL" id="QSX78951.1"/>
    </source>
</evidence>
<dbReference type="InterPro" id="IPR036291">
    <property type="entry name" value="NAD(P)-bd_dom_sf"/>
</dbReference>
<evidence type="ECO:0000256" key="14">
    <source>
        <dbReference type="PIRSR" id="PIRSR036684-3"/>
    </source>
</evidence>
<dbReference type="Proteomes" id="UP000639274">
    <property type="component" value="Chromosome"/>
</dbReference>
<dbReference type="GO" id="GO:0004473">
    <property type="term" value="F:malate dehydrogenase (decarboxylating) (NADP+) activity"/>
    <property type="evidence" value="ECO:0007669"/>
    <property type="project" value="UniProtKB-EC"/>
</dbReference>
<dbReference type="CDD" id="cd05311">
    <property type="entry name" value="NAD_bind_2_malic_enz"/>
    <property type="match status" value="1"/>
</dbReference>
<feature type="binding site" evidence="14">
    <location>
        <begin position="79"/>
        <end position="86"/>
    </location>
    <ligand>
        <name>NADP(+)</name>
        <dbReference type="ChEBI" id="CHEBI:58349"/>
    </ligand>
</feature>
<dbReference type="InterPro" id="IPR051674">
    <property type="entry name" value="Malate_Decarboxylase"/>
</dbReference>
<dbReference type="Pfam" id="PF03949">
    <property type="entry name" value="Malic_M"/>
    <property type="match status" value="1"/>
</dbReference>
<dbReference type="FunFam" id="3.40.50.720:FF:000095">
    <property type="entry name" value="NADP-dependent malic enzyme"/>
    <property type="match status" value="1"/>
</dbReference>
<dbReference type="Pfam" id="PF01515">
    <property type="entry name" value="PTA_PTB"/>
    <property type="match status" value="1"/>
</dbReference>
<protein>
    <recommendedName>
        <fullName evidence="9">NADP-dependent malic enzyme</fullName>
        <ecNumber evidence="8">1.1.1.40</ecNumber>
    </recommendedName>
</protein>
<evidence type="ECO:0000256" key="5">
    <source>
        <dbReference type="ARBA" id="ARBA00022723"/>
    </source>
</evidence>
<feature type="domain" description="Malic enzyme NAD-binding" evidence="15">
    <location>
        <begin position="166"/>
        <end position="401"/>
    </location>
</feature>
<dbReference type="PIRSF" id="PIRSF036684">
    <property type="entry name" value="ME_PTA"/>
    <property type="match status" value="1"/>
</dbReference>
<feature type="binding site" evidence="13">
    <location>
        <position position="139"/>
    </location>
    <ligand>
        <name>a divalent metal cation</name>
        <dbReference type="ChEBI" id="CHEBI:60240"/>
    </ligand>
</feature>
<evidence type="ECO:0000256" key="12">
    <source>
        <dbReference type="PIRSR" id="PIRSR036684-1"/>
    </source>
</evidence>
<evidence type="ECO:0000256" key="9">
    <source>
        <dbReference type="ARBA" id="ARBA00040273"/>
    </source>
</evidence>
<evidence type="ECO:0000256" key="6">
    <source>
        <dbReference type="ARBA" id="ARBA00023002"/>
    </source>
</evidence>
<dbReference type="GO" id="GO:0006108">
    <property type="term" value="P:malate metabolic process"/>
    <property type="evidence" value="ECO:0007669"/>
    <property type="project" value="InterPro"/>
</dbReference>
<dbReference type="InterPro" id="IPR046346">
    <property type="entry name" value="Aminoacid_DH-like_N_sf"/>
</dbReference>
<keyword evidence="14" id="KW-0521">NADP</keyword>
<keyword evidence="7" id="KW-0511">Multifunctional enzyme</keyword>
<feature type="binding site" evidence="13">
    <location>
        <position position="140"/>
    </location>
    <ligand>
        <name>a divalent metal cation</name>
        <dbReference type="ChEBI" id="CHEBI:60240"/>
    </ligand>
</feature>
<comment type="cofactor">
    <cofactor evidence="2">
        <name>Mg(2+)</name>
        <dbReference type="ChEBI" id="CHEBI:18420"/>
    </cofactor>
</comment>
<dbReference type="Gene3D" id="3.40.50.10750">
    <property type="entry name" value="Isocitrate/Isopropylmalate dehydrogenase-like"/>
    <property type="match status" value="1"/>
</dbReference>
<dbReference type="Gene3D" id="3.40.50.720">
    <property type="entry name" value="NAD(P)-binding Rossmann-like Domain"/>
    <property type="match status" value="1"/>
</dbReference>
<dbReference type="SUPFAM" id="SSF53659">
    <property type="entry name" value="Isocitrate/Isopropylmalate dehydrogenase-like"/>
    <property type="match status" value="1"/>
</dbReference>
<dbReference type="PANTHER" id="PTHR43237">
    <property type="entry name" value="NADP-DEPENDENT MALIC ENZYME"/>
    <property type="match status" value="1"/>
</dbReference>
<dbReference type="EC" id="1.1.1.40" evidence="8"/>
<feature type="domain" description="Malic enzyme N-terminal" evidence="16">
    <location>
        <begin position="21"/>
        <end position="154"/>
    </location>
</feature>
<feature type="binding site" evidence="14">
    <location>
        <position position="165"/>
    </location>
    <ligand>
        <name>a divalent metal cation</name>
        <dbReference type="ChEBI" id="CHEBI:60240"/>
    </ligand>
</feature>
<accession>A0A974Y037</accession>
<evidence type="ECO:0000259" key="16">
    <source>
        <dbReference type="SMART" id="SM01274"/>
    </source>
</evidence>
<dbReference type="FunFam" id="3.40.50.10380:FF:000003">
    <property type="entry name" value="NADP-dependent malic enzyme"/>
    <property type="match status" value="1"/>
</dbReference>
<dbReference type="SMART" id="SM01274">
    <property type="entry name" value="malic"/>
    <property type="match status" value="1"/>
</dbReference>
<keyword evidence="18" id="KW-1185">Reference proteome</keyword>
<gene>
    <name evidence="17" type="ORF">I8J32_003220</name>
</gene>
<dbReference type="SUPFAM" id="SSF53223">
    <property type="entry name" value="Aminoacid dehydrogenase-like, N-terminal domain"/>
    <property type="match status" value="1"/>
</dbReference>
<reference evidence="17 18" key="1">
    <citation type="submission" date="2021-03" db="EMBL/GenBank/DDBJ databases">
        <title>Lysobacter sp. nov. isolated from soil of gangwondo yeongwol, south Korea.</title>
        <authorList>
            <person name="Kim K.R."/>
            <person name="Kim K.H."/>
            <person name="Jeon C.O."/>
        </authorList>
    </citation>
    <scope>NUCLEOTIDE SEQUENCE [LARGE SCALE GENOMIC DNA]</scope>
    <source>
        <strain evidence="17 18">R19</strain>
    </source>
</reference>
<sequence length="761" mass="83082">MSNHDEDFKQAALDYHSVEPKGKIKVSATKPMVTQRDLALAYSPGVAFACEEIARDPTLASQYTARGNLVAVISNGTAVLGLGDIGPLAGKPVMEGKGVLFQKFAGIDVFDIEIDEKDPDKLVDIIASLEPTFGGINLEDIKAPECFIVERKLRERMNIPVFHDDQHGTAIIVGSAVLNALEIVGKDIGQVKLATSGAGAAGIACLDMLVALGMNPQNILAVDRDGVLYTGRGKMDPDKERYARDTDKRTLADIVAGADIFLGLSAGGVLKAEMVATMADRPIILALANPYPEILPEDAKKVRPDCIIATGRSDYPNQVNNALCFPYIFRGALDVGATEINEAMKLASVRAIAALARMEASDLGSAYGGDVPKFGPDYLIPRPFDPRLLVMLAPAVARAAMDSGLATRPIADMKVYEEKLGQFIYRTGLLMKPVYDRARADRKRVVYAEGEEETVLRAVQTVIDEQLAFPIVIGRPDVIESRIKRLGLRMRPGVDFELTNINSDPRFDDYWQQYHAVTQRRGVTPAAAKNLLRSRPTLIAALMVERGEADAMICGLVGRFHKKLGYLRSIFDFEKGVVGTAAMTGVINDQGVWFFLDTHVQVDPSAEQIAEATLQATYRLKLFGVEPKVALVSHSNFGSHDNPSAAKMRRAYQIIRERVPKLEIDGEMMADTAWDEELRHRIFPNTTLKGRANLYVMPNLDAANITYNMVRVMTEGVAIGPILMGLDKSAHILTPASTPRRVVNMTAIAAVDAQIRAARKI</sequence>
<dbReference type="PANTHER" id="PTHR43237:SF4">
    <property type="entry name" value="NADP-DEPENDENT MALIC ENZYME"/>
    <property type="match status" value="1"/>
</dbReference>
<dbReference type="SUPFAM" id="SSF51735">
    <property type="entry name" value="NAD(P)-binding Rossmann-fold domains"/>
    <property type="match status" value="1"/>
</dbReference>
<dbReference type="AlphaFoldDB" id="A0A974Y037"/>
<dbReference type="EMBL" id="CP071518">
    <property type="protein sequence ID" value="QSX78951.1"/>
    <property type="molecule type" value="Genomic_DNA"/>
</dbReference>
<dbReference type="Gene3D" id="3.40.50.10380">
    <property type="entry name" value="Malic enzyme, N-terminal domain"/>
    <property type="match status" value="1"/>
</dbReference>
<dbReference type="GO" id="GO:0046872">
    <property type="term" value="F:metal ion binding"/>
    <property type="evidence" value="ECO:0007669"/>
    <property type="project" value="UniProtKB-KW"/>
</dbReference>
<evidence type="ECO:0000256" key="2">
    <source>
        <dbReference type="ARBA" id="ARBA00001946"/>
    </source>
</evidence>
<dbReference type="InterPro" id="IPR012188">
    <property type="entry name" value="ME_PTA"/>
</dbReference>
<keyword evidence="5 13" id="KW-0479">Metal-binding</keyword>
<evidence type="ECO:0000256" key="10">
    <source>
        <dbReference type="ARBA" id="ARBA00050924"/>
    </source>
</evidence>